<reference evidence="3" key="1">
    <citation type="submission" date="2010-05" db="EMBL/GenBank/DDBJ databases">
        <title>The draft genome of Desulfonatronospira thiodismutans ASO3-1.</title>
        <authorList>
            <consortium name="US DOE Joint Genome Institute (JGI-PGF)"/>
            <person name="Lucas S."/>
            <person name="Copeland A."/>
            <person name="Lapidus A."/>
            <person name="Cheng J.-F."/>
            <person name="Bruce D."/>
            <person name="Goodwin L."/>
            <person name="Pitluck S."/>
            <person name="Chertkov O."/>
            <person name="Brettin T."/>
            <person name="Detter J.C."/>
            <person name="Han C."/>
            <person name="Land M.L."/>
            <person name="Hauser L."/>
            <person name="Kyrpides N."/>
            <person name="Mikhailova N."/>
            <person name="Muyzer G."/>
            <person name="Woyke T."/>
        </authorList>
    </citation>
    <scope>NUCLEOTIDE SEQUENCE [LARGE SCALE GENOMIC DNA]</scope>
    <source>
        <strain evidence="3">ASO3-1</strain>
    </source>
</reference>
<dbReference type="Proteomes" id="UP000005496">
    <property type="component" value="Unassembled WGS sequence"/>
</dbReference>
<dbReference type="RefSeq" id="WP_008871677.1">
    <property type="nucleotide sequence ID" value="NZ_ACJN02000004.1"/>
</dbReference>
<evidence type="ECO:0000256" key="2">
    <source>
        <dbReference type="SAM" id="SignalP"/>
    </source>
</evidence>
<evidence type="ECO:0008006" key="5">
    <source>
        <dbReference type="Google" id="ProtNLM"/>
    </source>
</evidence>
<dbReference type="AlphaFoldDB" id="D6SUK4"/>
<feature type="chain" id="PRO_5003087964" description="Superinfection immunity protein" evidence="2">
    <location>
        <begin position="24"/>
        <end position="118"/>
    </location>
</feature>
<keyword evidence="1" id="KW-0472">Membrane</keyword>
<keyword evidence="1" id="KW-1133">Transmembrane helix</keyword>
<evidence type="ECO:0000313" key="4">
    <source>
        <dbReference type="Proteomes" id="UP000005496"/>
    </source>
</evidence>
<proteinExistence type="predicted"/>
<feature type="transmembrane region" description="Helical" evidence="1">
    <location>
        <begin position="82"/>
        <end position="101"/>
    </location>
</feature>
<accession>D6SUK4</accession>
<name>D6SUK4_9BACT</name>
<comment type="caution">
    <text evidence="3">The sequence shown here is derived from an EMBL/GenBank/DDBJ whole genome shotgun (WGS) entry which is preliminary data.</text>
</comment>
<evidence type="ECO:0000256" key="1">
    <source>
        <dbReference type="SAM" id="Phobius"/>
    </source>
</evidence>
<keyword evidence="4" id="KW-1185">Reference proteome</keyword>
<organism evidence="3 4">
    <name type="scientific">Desulfonatronospira thiodismutans ASO3-1</name>
    <dbReference type="NCBI Taxonomy" id="555779"/>
    <lineage>
        <taxon>Bacteria</taxon>
        <taxon>Pseudomonadati</taxon>
        <taxon>Thermodesulfobacteriota</taxon>
        <taxon>Desulfovibrionia</taxon>
        <taxon>Desulfovibrionales</taxon>
        <taxon>Desulfonatronovibrionaceae</taxon>
        <taxon>Desulfonatronospira</taxon>
    </lineage>
</organism>
<dbReference type="InterPro" id="IPR016410">
    <property type="entry name" value="Phage_imm"/>
</dbReference>
<feature type="signal peptide" evidence="2">
    <location>
        <begin position="1"/>
        <end position="23"/>
    </location>
</feature>
<protein>
    <recommendedName>
        <fullName evidence="5">Superinfection immunity protein</fullName>
    </recommendedName>
</protein>
<dbReference type="EMBL" id="ACJN02000004">
    <property type="protein sequence ID" value="EFI32984.1"/>
    <property type="molecule type" value="Genomic_DNA"/>
</dbReference>
<keyword evidence="2" id="KW-0732">Signal</keyword>
<gene>
    <name evidence="3" type="ORF">Dthio_PD0298</name>
</gene>
<keyword evidence="1" id="KW-0812">Transmembrane</keyword>
<evidence type="ECO:0000313" key="3">
    <source>
        <dbReference type="EMBL" id="EFI32984.1"/>
    </source>
</evidence>
<dbReference type="Pfam" id="PF14373">
    <property type="entry name" value="Imm_superinfect"/>
    <property type="match status" value="1"/>
</dbReference>
<sequence length="118" mass="12612">MKPIKIAGLGVILVLLSVSLAYADGRPDPIVGIEGDLSHVISSAMWFVQNMVLFGIGAAIYLAPTIIAMIRSHNKLPQIAALNVFLGIIVVGWIGALIWSFTGNVHPQNFLDRFGSTA</sequence>
<feature type="transmembrane region" description="Helical" evidence="1">
    <location>
        <begin position="47"/>
        <end position="70"/>
    </location>
</feature>